<organism evidence="2 3">
    <name type="scientific">Lentibacter algarum</name>
    <dbReference type="NCBI Taxonomy" id="576131"/>
    <lineage>
        <taxon>Bacteria</taxon>
        <taxon>Pseudomonadati</taxon>
        <taxon>Pseudomonadota</taxon>
        <taxon>Alphaproteobacteria</taxon>
        <taxon>Rhodobacterales</taxon>
        <taxon>Roseobacteraceae</taxon>
        <taxon>Lentibacter</taxon>
    </lineage>
</organism>
<dbReference type="OrthoDB" id="9979990at2"/>
<keyword evidence="1" id="KW-0812">Transmembrane</keyword>
<dbReference type="STRING" id="576131.SAMN05444486_1011271"/>
<sequence>MIKWLYGAIGALVFAGLVTILGSGAFTRFEHKTFLCSNTLIGPFELIINKATVGSDVQLSQPNGNSRLRITSVIDNVIIAEADTLRFEVDIENSLVSVQQMVNLSTSKCETTNFSM</sequence>
<accession>A0A1H3ITX0</accession>
<keyword evidence="1" id="KW-0472">Membrane</keyword>
<reference evidence="2 3" key="1">
    <citation type="submission" date="2016-10" db="EMBL/GenBank/DDBJ databases">
        <authorList>
            <person name="de Groot N.N."/>
        </authorList>
    </citation>
    <scope>NUCLEOTIDE SEQUENCE [LARGE SCALE GENOMIC DNA]</scope>
    <source>
        <strain evidence="2 3">DSM 24677</strain>
    </source>
</reference>
<evidence type="ECO:0000313" key="3">
    <source>
        <dbReference type="Proteomes" id="UP000199026"/>
    </source>
</evidence>
<proteinExistence type="predicted"/>
<name>A0A1H3ITX0_9RHOB</name>
<gene>
    <name evidence="2" type="ORF">SAMN05444486_1011271</name>
</gene>
<protein>
    <submittedName>
        <fullName evidence="2">Uncharacterized protein</fullName>
    </submittedName>
</protein>
<dbReference type="GeneID" id="78124040"/>
<keyword evidence="1" id="KW-1133">Transmembrane helix</keyword>
<keyword evidence="3" id="KW-1185">Reference proteome</keyword>
<feature type="transmembrane region" description="Helical" evidence="1">
    <location>
        <begin position="6"/>
        <end position="26"/>
    </location>
</feature>
<dbReference type="EMBL" id="FNPR01000001">
    <property type="protein sequence ID" value="SDY31162.1"/>
    <property type="molecule type" value="Genomic_DNA"/>
</dbReference>
<dbReference type="AlphaFoldDB" id="A0A1H3ITX0"/>
<evidence type="ECO:0000313" key="2">
    <source>
        <dbReference type="EMBL" id="SDY31162.1"/>
    </source>
</evidence>
<evidence type="ECO:0000256" key="1">
    <source>
        <dbReference type="SAM" id="Phobius"/>
    </source>
</evidence>
<dbReference type="Proteomes" id="UP000199026">
    <property type="component" value="Unassembled WGS sequence"/>
</dbReference>
<dbReference type="RefSeq" id="WP_089888717.1">
    <property type="nucleotide sequence ID" value="NZ_FNPR01000001.1"/>
</dbReference>